<protein>
    <submittedName>
        <fullName evidence="1">Uncharacterized protein</fullName>
    </submittedName>
</protein>
<name>T0RYE3_SAPDV</name>
<evidence type="ECO:0000313" key="1">
    <source>
        <dbReference type="EMBL" id="EQC37588.1"/>
    </source>
</evidence>
<proteinExistence type="predicted"/>
<dbReference type="Proteomes" id="UP000030762">
    <property type="component" value="Unassembled WGS sequence"/>
</dbReference>
<accession>T0RYE3</accession>
<dbReference type="EMBL" id="JH767144">
    <property type="protein sequence ID" value="EQC37588.1"/>
    <property type="molecule type" value="Genomic_DNA"/>
</dbReference>
<sequence length="226" mass="25347">MDNVDALVQKLCRAVQPEAEADRPFLLLHEVQALAAGNGLAPLTSVDLMHVGLLLEWNWRFQEAPVDGHFRISDLVSLVRAVIADERTLKHPVPSYFAYIKEARSLLSMWQLVTHSGTSSDDGLERVVSWVIASLRASASHQQQLQVVGDIEYVHTDCSRLLECLFEWQPLAWKDALDAEGRAQGLVYVADHLPLPLLQLFLRHFLVAWTTQLSKYGITKSSLARA</sequence>
<reference evidence="1 2" key="1">
    <citation type="submission" date="2012-04" db="EMBL/GenBank/DDBJ databases">
        <title>The Genome Sequence of Saprolegnia declina VS20.</title>
        <authorList>
            <consortium name="The Broad Institute Genome Sequencing Platform"/>
            <person name="Russ C."/>
            <person name="Nusbaum C."/>
            <person name="Tyler B."/>
            <person name="van West P."/>
            <person name="Dieguez-Uribeondo J."/>
            <person name="de Bruijn I."/>
            <person name="Tripathy S."/>
            <person name="Jiang R."/>
            <person name="Young S.K."/>
            <person name="Zeng Q."/>
            <person name="Gargeya S."/>
            <person name="Fitzgerald M."/>
            <person name="Haas B."/>
            <person name="Abouelleil A."/>
            <person name="Alvarado L."/>
            <person name="Arachchi H.M."/>
            <person name="Berlin A."/>
            <person name="Chapman S.B."/>
            <person name="Goldberg J."/>
            <person name="Griggs A."/>
            <person name="Gujja S."/>
            <person name="Hansen M."/>
            <person name="Howarth C."/>
            <person name="Imamovic A."/>
            <person name="Larimer J."/>
            <person name="McCowen C."/>
            <person name="Montmayeur A."/>
            <person name="Murphy C."/>
            <person name="Neiman D."/>
            <person name="Pearson M."/>
            <person name="Priest M."/>
            <person name="Roberts A."/>
            <person name="Saif S."/>
            <person name="Shea T."/>
            <person name="Sisk P."/>
            <person name="Sykes S."/>
            <person name="Wortman J."/>
            <person name="Nusbaum C."/>
            <person name="Birren B."/>
        </authorList>
    </citation>
    <scope>NUCLEOTIDE SEQUENCE [LARGE SCALE GENOMIC DNA]</scope>
    <source>
        <strain evidence="1 2">VS20</strain>
    </source>
</reference>
<dbReference type="VEuPathDB" id="FungiDB:SDRG_05184"/>
<evidence type="ECO:0000313" key="2">
    <source>
        <dbReference type="Proteomes" id="UP000030762"/>
    </source>
</evidence>
<keyword evidence="2" id="KW-1185">Reference proteome</keyword>
<dbReference type="OMA" id="LLLEWNW"/>
<dbReference type="InParanoid" id="T0RYE3"/>
<dbReference type="GeneID" id="19945911"/>
<organism evidence="1 2">
    <name type="scientific">Saprolegnia diclina (strain VS20)</name>
    <dbReference type="NCBI Taxonomy" id="1156394"/>
    <lineage>
        <taxon>Eukaryota</taxon>
        <taxon>Sar</taxon>
        <taxon>Stramenopiles</taxon>
        <taxon>Oomycota</taxon>
        <taxon>Saprolegniomycetes</taxon>
        <taxon>Saprolegniales</taxon>
        <taxon>Saprolegniaceae</taxon>
        <taxon>Saprolegnia</taxon>
    </lineage>
</organism>
<dbReference type="AlphaFoldDB" id="T0RYE3"/>
<gene>
    <name evidence="1" type="ORF">SDRG_05184</name>
</gene>
<dbReference type="RefSeq" id="XP_008609108.1">
    <property type="nucleotide sequence ID" value="XM_008610886.1"/>
</dbReference>
<dbReference type="OrthoDB" id="73548at2759"/>